<evidence type="ECO:0000259" key="9">
    <source>
        <dbReference type="PROSITE" id="PS50023"/>
    </source>
</evidence>
<dbReference type="GO" id="GO:0045214">
    <property type="term" value="P:sarcomere organization"/>
    <property type="evidence" value="ECO:0007669"/>
    <property type="project" value="TreeGrafter"/>
</dbReference>
<evidence type="ECO:0000256" key="8">
    <source>
        <dbReference type="PROSITE-ProRule" id="PRU00125"/>
    </source>
</evidence>
<evidence type="ECO:0000256" key="1">
    <source>
        <dbReference type="ARBA" id="ARBA00004123"/>
    </source>
</evidence>
<evidence type="ECO:0000256" key="4">
    <source>
        <dbReference type="ARBA" id="ARBA00022737"/>
    </source>
</evidence>
<evidence type="ECO:0000313" key="10">
    <source>
        <dbReference type="EMBL" id="RWS22477.1"/>
    </source>
</evidence>
<keyword evidence="6 8" id="KW-0440">LIM domain</keyword>
<dbReference type="Proteomes" id="UP000288716">
    <property type="component" value="Unassembled WGS sequence"/>
</dbReference>
<dbReference type="OrthoDB" id="1679758at2759"/>
<feature type="domain" description="LIM zinc-binding" evidence="9">
    <location>
        <begin position="94"/>
        <end position="154"/>
    </location>
</feature>
<dbReference type="EMBL" id="NCKV01008701">
    <property type="protein sequence ID" value="RWS22477.1"/>
    <property type="molecule type" value="Genomic_DNA"/>
</dbReference>
<dbReference type="GO" id="GO:0030018">
    <property type="term" value="C:Z disc"/>
    <property type="evidence" value="ECO:0007669"/>
    <property type="project" value="TreeGrafter"/>
</dbReference>
<evidence type="ECO:0000256" key="5">
    <source>
        <dbReference type="ARBA" id="ARBA00022833"/>
    </source>
</evidence>
<proteinExistence type="predicted"/>
<dbReference type="GO" id="GO:0060537">
    <property type="term" value="P:muscle tissue development"/>
    <property type="evidence" value="ECO:0007669"/>
    <property type="project" value="TreeGrafter"/>
</dbReference>
<dbReference type="SMART" id="SM00132">
    <property type="entry name" value="LIM"/>
    <property type="match status" value="1"/>
</dbReference>
<keyword evidence="5 8" id="KW-0862">Zinc</keyword>
<comment type="subcellular location">
    <subcellularLocation>
        <location evidence="1">Nucleus</location>
    </subcellularLocation>
</comment>
<name>A0A443S4M2_9ACAR</name>
<dbReference type="GO" id="GO:0008307">
    <property type="term" value="F:structural constituent of muscle"/>
    <property type="evidence" value="ECO:0007669"/>
    <property type="project" value="TreeGrafter"/>
</dbReference>
<dbReference type="CDD" id="cd09326">
    <property type="entry name" value="LIM_CRP_like"/>
    <property type="match status" value="1"/>
</dbReference>
<dbReference type="PANTHER" id="PTHR24215">
    <property type="entry name" value="RHO-GTPASE-ACTIVATING PROTEIN LRG1"/>
    <property type="match status" value="1"/>
</dbReference>
<dbReference type="GO" id="GO:0046872">
    <property type="term" value="F:metal ion binding"/>
    <property type="evidence" value="ECO:0007669"/>
    <property type="project" value="UniProtKB-KW"/>
</dbReference>
<dbReference type="STRING" id="299467.A0A443S4M2"/>
<gene>
    <name evidence="10" type="ORF">B4U80_11375</name>
</gene>
<dbReference type="Pfam" id="PF00412">
    <property type="entry name" value="LIM"/>
    <property type="match status" value="1"/>
</dbReference>
<dbReference type="AlphaFoldDB" id="A0A443S4M2"/>
<dbReference type="GO" id="GO:0007517">
    <property type="term" value="P:muscle organ development"/>
    <property type="evidence" value="ECO:0007669"/>
    <property type="project" value="UniProtKB-KW"/>
</dbReference>
<evidence type="ECO:0000256" key="6">
    <source>
        <dbReference type="ARBA" id="ARBA00023038"/>
    </source>
</evidence>
<sequence>NKSCNRRLDSSNLTEHSGEIYCKSCYGKLFGPKGYGFGGGGAGVLSMDTGDTTDGPPTSNIPTTAQAYVAPKVTSTQPVKNGHANGKPKFGGAEVCQRCNKAVYMAEKMMGAGSAWHKTCFCCKECNKRLESTTLCEREGEIYCKTCYSRNWGPKGYGFGGAVSVVQAS</sequence>
<comment type="caution">
    <text evidence="10">The sequence shown here is derived from an EMBL/GenBank/DDBJ whole genome shotgun (WGS) entry which is preliminary data.</text>
</comment>
<keyword evidence="4" id="KW-0677">Repeat</keyword>
<dbReference type="InterPro" id="IPR001781">
    <property type="entry name" value="Znf_LIM"/>
</dbReference>
<dbReference type="PROSITE" id="PS50023">
    <property type="entry name" value="LIM_DOMAIN_2"/>
    <property type="match status" value="1"/>
</dbReference>
<dbReference type="PANTHER" id="PTHR24215:SF35">
    <property type="entry name" value="MUSCLE LIM PROTEIN MLP84B"/>
    <property type="match status" value="1"/>
</dbReference>
<feature type="non-terminal residue" evidence="10">
    <location>
        <position position="169"/>
    </location>
</feature>
<protein>
    <submittedName>
        <fullName evidence="10">Cysteine and glycine-rich protein 2-like protein</fullName>
    </submittedName>
</protein>
<keyword evidence="2" id="KW-0517">Myogenesis</keyword>
<dbReference type="PROSITE" id="PS00478">
    <property type="entry name" value="LIM_DOMAIN_1"/>
    <property type="match status" value="1"/>
</dbReference>
<dbReference type="VEuPathDB" id="VectorBase:LDEU009563"/>
<dbReference type="Gene3D" id="2.10.110.10">
    <property type="entry name" value="Cysteine Rich Protein"/>
    <property type="match status" value="2"/>
</dbReference>
<dbReference type="GO" id="GO:0005634">
    <property type="term" value="C:nucleus"/>
    <property type="evidence" value="ECO:0007669"/>
    <property type="project" value="UniProtKB-SubCell"/>
</dbReference>
<keyword evidence="3 8" id="KW-0479">Metal-binding</keyword>
<keyword evidence="11" id="KW-1185">Reference proteome</keyword>
<dbReference type="GO" id="GO:0042805">
    <property type="term" value="F:actinin binding"/>
    <property type="evidence" value="ECO:0007669"/>
    <property type="project" value="TreeGrafter"/>
</dbReference>
<evidence type="ECO:0000256" key="2">
    <source>
        <dbReference type="ARBA" id="ARBA00022541"/>
    </source>
</evidence>
<evidence type="ECO:0000313" key="11">
    <source>
        <dbReference type="Proteomes" id="UP000288716"/>
    </source>
</evidence>
<accession>A0A443S4M2</accession>
<organism evidence="10 11">
    <name type="scientific">Leptotrombidium deliense</name>
    <dbReference type="NCBI Taxonomy" id="299467"/>
    <lineage>
        <taxon>Eukaryota</taxon>
        <taxon>Metazoa</taxon>
        <taxon>Ecdysozoa</taxon>
        <taxon>Arthropoda</taxon>
        <taxon>Chelicerata</taxon>
        <taxon>Arachnida</taxon>
        <taxon>Acari</taxon>
        <taxon>Acariformes</taxon>
        <taxon>Trombidiformes</taxon>
        <taxon>Prostigmata</taxon>
        <taxon>Anystina</taxon>
        <taxon>Parasitengona</taxon>
        <taxon>Trombiculoidea</taxon>
        <taxon>Trombiculidae</taxon>
        <taxon>Leptotrombidium</taxon>
    </lineage>
</organism>
<keyword evidence="7" id="KW-0539">Nucleus</keyword>
<evidence type="ECO:0000256" key="3">
    <source>
        <dbReference type="ARBA" id="ARBA00022723"/>
    </source>
</evidence>
<evidence type="ECO:0000256" key="7">
    <source>
        <dbReference type="ARBA" id="ARBA00023242"/>
    </source>
</evidence>
<dbReference type="SUPFAM" id="SSF57716">
    <property type="entry name" value="Glucocorticoid receptor-like (DNA-binding domain)"/>
    <property type="match status" value="3"/>
</dbReference>
<reference evidence="10 11" key="1">
    <citation type="journal article" date="2018" name="Gigascience">
        <title>Genomes of trombidid mites reveal novel predicted allergens and laterally-transferred genes associated with secondary metabolism.</title>
        <authorList>
            <person name="Dong X."/>
            <person name="Chaisiri K."/>
            <person name="Xia D."/>
            <person name="Armstrong S.D."/>
            <person name="Fang Y."/>
            <person name="Donnelly M.J."/>
            <person name="Kadowaki T."/>
            <person name="McGarry J.W."/>
            <person name="Darby A.C."/>
            <person name="Makepeace B.L."/>
        </authorList>
    </citation>
    <scope>NUCLEOTIDE SEQUENCE [LARGE SCALE GENOMIC DNA]</scope>
    <source>
        <strain evidence="10">UoL-UT</strain>
    </source>
</reference>
<dbReference type="FunFam" id="2.10.110.10:FF:000001">
    <property type="entry name" value="Cysteine and glycine-rich protein 1"/>
    <property type="match status" value="1"/>
</dbReference>
<feature type="non-terminal residue" evidence="10">
    <location>
        <position position="1"/>
    </location>
</feature>